<proteinExistence type="predicted"/>
<keyword evidence="3" id="KW-1185">Reference proteome</keyword>
<feature type="region of interest" description="Disordered" evidence="1">
    <location>
        <begin position="1"/>
        <end position="72"/>
    </location>
</feature>
<name>A0A0D2AZN1_9EURO</name>
<accession>A0A0D2AZN1</accession>
<protein>
    <submittedName>
        <fullName evidence="2">Uncharacterized protein</fullName>
    </submittedName>
</protein>
<evidence type="ECO:0000256" key="1">
    <source>
        <dbReference type="SAM" id="MobiDB-lite"/>
    </source>
</evidence>
<dbReference type="EMBL" id="KN847334">
    <property type="protein sequence ID" value="KIW45286.1"/>
    <property type="molecule type" value="Genomic_DNA"/>
</dbReference>
<reference evidence="2 3" key="1">
    <citation type="submission" date="2015-01" db="EMBL/GenBank/DDBJ databases">
        <title>The Genome Sequence of Exophiala oligosperma CBS72588.</title>
        <authorList>
            <consortium name="The Broad Institute Genomics Platform"/>
            <person name="Cuomo C."/>
            <person name="de Hoog S."/>
            <person name="Gorbushina A."/>
            <person name="Stielow B."/>
            <person name="Teixiera M."/>
            <person name="Abouelleil A."/>
            <person name="Chapman S.B."/>
            <person name="Priest M."/>
            <person name="Young S.K."/>
            <person name="Wortman J."/>
            <person name="Nusbaum C."/>
            <person name="Birren B."/>
        </authorList>
    </citation>
    <scope>NUCLEOTIDE SEQUENCE [LARGE SCALE GENOMIC DNA]</scope>
    <source>
        <strain evidence="2 3">CBS 72588</strain>
    </source>
</reference>
<dbReference type="GeneID" id="27355759"/>
<dbReference type="RefSeq" id="XP_016265502.1">
    <property type="nucleotide sequence ID" value="XM_016404497.1"/>
</dbReference>
<feature type="compositionally biased region" description="Low complexity" evidence="1">
    <location>
        <begin position="55"/>
        <end position="65"/>
    </location>
</feature>
<dbReference type="Proteomes" id="UP000053342">
    <property type="component" value="Unassembled WGS sequence"/>
</dbReference>
<sequence>MPFKDVTDDEQSSPTPHASEEMVATPDDVEQPVIDADELPTSTDQPAPPPEEASQEAASAAKQAPGTKRSEGCEIIWPLPEEIFGRRKELAIVPDLTDGHEFMTIISSEERTSGPETISSERCAIQYNS</sequence>
<dbReference type="VEuPathDB" id="FungiDB:PV06_03685"/>
<evidence type="ECO:0000313" key="3">
    <source>
        <dbReference type="Proteomes" id="UP000053342"/>
    </source>
</evidence>
<evidence type="ECO:0000313" key="2">
    <source>
        <dbReference type="EMBL" id="KIW45286.1"/>
    </source>
</evidence>
<dbReference type="HOGENOM" id="CLU_1948826_0_0_1"/>
<organism evidence="2 3">
    <name type="scientific">Exophiala oligosperma</name>
    <dbReference type="NCBI Taxonomy" id="215243"/>
    <lineage>
        <taxon>Eukaryota</taxon>
        <taxon>Fungi</taxon>
        <taxon>Dikarya</taxon>
        <taxon>Ascomycota</taxon>
        <taxon>Pezizomycotina</taxon>
        <taxon>Eurotiomycetes</taxon>
        <taxon>Chaetothyriomycetidae</taxon>
        <taxon>Chaetothyriales</taxon>
        <taxon>Herpotrichiellaceae</taxon>
        <taxon>Exophiala</taxon>
    </lineage>
</organism>
<dbReference type="AlphaFoldDB" id="A0A0D2AZN1"/>
<gene>
    <name evidence="2" type="ORF">PV06_03685</name>
</gene>
<feature type="compositionally biased region" description="Acidic residues" evidence="1">
    <location>
        <begin position="27"/>
        <end position="38"/>
    </location>
</feature>